<feature type="region of interest" description="Disordered" evidence="1">
    <location>
        <begin position="191"/>
        <end position="218"/>
    </location>
</feature>
<evidence type="ECO:0000313" key="3">
    <source>
        <dbReference type="Proteomes" id="UP001058974"/>
    </source>
</evidence>
<feature type="compositionally biased region" description="Acidic residues" evidence="1">
    <location>
        <begin position="200"/>
        <end position="218"/>
    </location>
</feature>
<evidence type="ECO:0000256" key="1">
    <source>
        <dbReference type="SAM" id="MobiDB-lite"/>
    </source>
</evidence>
<comment type="caution">
    <text evidence="2">The sequence shown here is derived from an EMBL/GenBank/DDBJ whole genome shotgun (WGS) entry which is preliminary data.</text>
</comment>
<dbReference type="EMBL" id="JAMSHJ010000005">
    <property type="protein sequence ID" value="KAI5413177.1"/>
    <property type="molecule type" value="Genomic_DNA"/>
</dbReference>
<name>A0A9D4X4B6_PEA</name>
<reference evidence="2 3" key="1">
    <citation type="journal article" date="2022" name="Nat. Genet.">
        <title>Improved pea reference genome and pan-genome highlight genomic features and evolutionary characteristics.</title>
        <authorList>
            <person name="Yang T."/>
            <person name="Liu R."/>
            <person name="Luo Y."/>
            <person name="Hu S."/>
            <person name="Wang D."/>
            <person name="Wang C."/>
            <person name="Pandey M.K."/>
            <person name="Ge S."/>
            <person name="Xu Q."/>
            <person name="Li N."/>
            <person name="Li G."/>
            <person name="Huang Y."/>
            <person name="Saxena R.K."/>
            <person name="Ji Y."/>
            <person name="Li M."/>
            <person name="Yan X."/>
            <person name="He Y."/>
            <person name="Liu Y."/>
            <person name="Wang X."/>
            <person name="Xiang C."/>
            <person name="Varshney R.K."/>
            <person name="Ding H."/>
            <person name="Gao S."/>
            <person name="Zong X."/>
        </authorList>
    </citation>
    <scope>NUCLEOTIDE SEQUENCE [LARGE SCALE GENOMIC DNA]</scope>
    <source>
        <strain evidence="2 3">cv. Zhongwan 6</strain>
    </source>
</reference>
<dbReference type="Proteomes" id="UP001058974">
    <property type="component" value="Chromosome 5"/>
</dbReference>
<evidence type="ECO:0000313" key="2">
    <source>
        <dbReference type="EMBL" id="KAI5413177.1"/>
    </source>
</evidence>
<proteinExistence type="predicted"/>
<sequence>MLEYQWVADFVSDSGMYYQDLVRDFYAHFTILLGCAFSSTVRGIEIAMSLEDFGACLGIPSEGRIISHGFTPDTEGWENFNNLGFYFSMSRISEQEFYARHAHSNSIKFFLSSKNLFFSDRMLHYFLAYVLVPKDIDGTYKHTNAENVYAPPPAPEGGYTLELLYSKIHEMDIYHSSKLQSMRSNLNFLKQQKLHHSKGEEEEEEEGDEENEEMEESD</sequence>
<accession>A0A9D4X4B6</accession>
<protein>
    <submittedName>
        <fullName evidence="2">Uncharacterized protein</fullName>
    </submittedName>
</protein>
<dbReference type="AlphaFoldDB" id="A0A9D4X4B6"/>
<dbReference type="Gramene" id="Psat05G0768900-T1">
    <property type="protein sequence ID" value="KAI5413177.1"/>
    <property type="gene ID" value="KIW84_057689"/>
</dbReference>
<keyword evidence="3" id="KW-1185">Reference proteome</keyword>
<gene>
    <name evidence="2" type="ORF">KIW84_057689</name>
</gene>
<organism evidence="2 3">
    <name type="scientific">Pisum sativum</name>
    <name type="common">Garden pea</name>
    <name type="synonym">Lathyrus oleraceus</name>
    <dbReference type="NCBI Taxonomy" id="3888"/>
    <lineage>
        <taxon>Eukaryota</taxon>
        <taxon>Viridiplantae</taxon>
        <taxon>Streptophyta</taxon>
        <taxon>Embryophyta</taxon>
        <taxon>Tracheophyta</taxon>
        <taxon>Spermatophyta</taxon>
        <taxon>Magnoliopsida</taxon>
        <taxon>eudicotyledons</taxon>
        <taxon>Gunneridae</taxon>
        <taxon>Pentapetalae</taxon>
        <taxon>rosids</taxon>
        <taxon>fabids</taxon>
        <taxon>Fabales</taxon>
        <taxon>Fabaceae</taxon>
        <taxon>Papilionoideae</taxon>
        <taxon>50 kb inversion clade</taxon>
        <taxon>NPAAA clade</taxon>
        <taxon>Hologalegina</taxon>
        <taxon>IRL clade</taxon>
        <taxon>Fabeae</taxon>
        <taxon>Lathyrus</taxon>
    </lineage>
</organism>